<feature type="domain" description="BESS" evidence="3">
    <location>
        <begin position="201"/>
        <end position="240"/>
    </location>
</feature>
<dbReference type="PANTHER" id="PTHR12243">
    <property type="entry name" value="MADF DOMAIN TRANSCRIPTION FACTOR"/>
    <property type="match status" value="1"/>
</dbReference>
<evidence type="ECO:0000256" key="1">
    <source>
        <dbReference type="PROSITE-ProRule" id="PRU00371"/>
    </source>
</evidence>
<organism evidence="4 5">
    <name type="scientific">Iphiclides podalirius</name>
    <name type="common">scarce swallowtail</name>
    <dbReference type="NCBI Taxonomy" id="110791"/>
    <lineage>
        <taxon>Eukaryota</taxon>
        <taxon>Metazoa</taxon>
        <taxon>Ecdysozoa</taxon>
        <taxon>Arthropoda</taxon>
        <taxon>Hexapoda</taxon>
        <taxon>Insecta</taxon>
        <taxon>Pterygota</taxon>
        <taxon>Neoptera</taxon>
        <taxon>Endopterygota</taxon>
        <taxon>Lepidoptera</taxon>
        <taxon>Glossata</taxon>
        <taxon>Ditrysia</taxon>
        <taxon>Papilionoidea</taxon>
        <taxon>Papilionidae</taxon>
        <taxon>Papilioninae</taxon>
        <taxon>Iphiclides</taxon>
    </lineage>
</organism>
<gene>
    <name evidence="4" type="ORF">IPOD504_LOCUS2024</name>
</gene>
<evidence type="ECO:0008006" key="6">
    <source>
        <dbReference type="Google" id="ProtNLM"/>
    </source>
</evidence>
<comment type="subcellular location">
    <subcellularLocation>
        <location evidence="1">Nucleus</location>
    </subcellularLocation>
</comment>
<dbReference type="InterPro" id="IPR004210">
    <property type="entry name" value="BESS_motif"/>
</dbReference>
<proteinExistence type="predicted"/>
<dbReference type="PANTHER" id="PTHR12243:SF60">
    <property type="entry name" value="SI:CH211-15D5.12-RELATED"/>
    <property type="match status" value="1"/>
</dbReference>
<dbReference type="Proteomes" id="UP000837857">
    <property type="component" value="Chromosome 11"/>
</dbReference>
<feature type="domain" description="MADF" evidence="2">
    <location>
        <begin position="6"/>
        <end position="88"/>
    </location>
</feature>
<keyword evidence="5" id="KW-1185">Reference proteome</keyword>
<dbReference type="PROSITE" id="PS51031">
    <property type="entry name" value="BESS"/>
    <property type="match status" value="1"/>
</dbReference>
<dbReference type="Pfam" id="PF02944">
    <property type="entry name" value="BESS"/>
    <property type="match status" value="1"/>
</dbReference>
<protein>
    <recommendedName>
        <fullName evidence="6">MADF domain-containing protein</fullName>
    </recommendedName>
</protein>
<name>A0ABN8HQX7_9NEOP</name>
<evidence type="ECO:0000313" key="5">
    <source>
        <dbReference type="Proteomes" id="UP000837857"/>
    </source>
</evidence>
<dbReference type="SMART" id="SM00595">
    <property type="entry name" value="MADF"/>
    <property type="match status" value="1"/>
</dbReference>
<dbReference type="InterPro" id="IPR039353">
    <property type="entry name" value="TF_Adf1"/>
</dbReference>
<dbReference type="EMBL" id="OW152823">
    <property type="protein sequence ID" value="CAH2039828.1"/>
    <property type="molecule type" value="Genomic_DNA"/>
</dbReference>
<feature type="non-terminal residue" evidence="4">
    <location>
        <position position="1"/>
    </location>
</feature>
<evidence type="ECO:0000259" key="3">
    <source>
        <dbReference type="PROSITE" id="PS51031"/>
    </source>
</evidence>
<dbReference type="Pfam" id="PF10545">
    <property type="entry name" value="MADF_DNA_bdg"/>
    <property type="match status" value="1"/>
</dbReference>
<dbReference type="InterPro" id="IPR006578">
    <property type="entry name" value="MADF-dom"/>
</dbReference>
<sequence length="273" mass="31753">MSAEITLVQEIQKYPCLYNNNLPEYNRKDLTEEAWTEVAHNNNLTVSECKEKWRNIRCSFLRSLKPTAKFKKPYYLTAYLQFILPFMKSLNNLEIVEESQTNEGQRTHPSKDITISTVKSEPEEDFEGQSDEESVNLEIPVTIAETINADSLISRQPLAFRKRRRPPLLSKTFADKKLKRTRYGQESMLNSASADSSRGNASAMRYFLLSLLPEFETMSDEQMRLFKIKVMLLIDELKTNDTQIRRSVRSSTEGERLQKRLINLLLRNLKKTS</sequence>
<reference evidence="4" key="1">
    <citation type="submission" date="2022-03" db="EMBL/GenBank/DDBJ databases">
        <authorList>
            <person name="Martin H S."/>
        </authorList>
    </citation>
    <scope>NUCLEOTIDE SEQUENCE</scope>
</reference>
<dbReference type="PROSITE" id="PS51029">
    <property type="entry name" value="MADF"/>
    <property type="match status" value="1"/>
</dbReference>
<evidence type="ECO:0000259" key="2">
    <source>
        <dbReference type="PROSITE" id="PS51029"/>
    </source>
</evidence>
<evidence type="ECO:0000313" key="4">
    <source>
        <dbReference type="EMBL" id="CAH2039828.1"/>
    </source>
</evidence>
<keyword evidence="1" id="KW-0539">Nucleus</keyword>
<accession>A0ABN8HQX7</accession>